<evidence type="ECO:0000313" key="2">
    <source>
        <dbReference type="Proteomes" id="UP000031980"/>
    </source>
</evidence>
<keyword evidence="2" id="KW-1185">Reference proteome</keyword>
<organism evidence="1 2">
    <name type="scientific">Sanguibacteroides justesenii</name>
    <dbReference type="NCBI Taxonomy" id="1547597"/>
    <lineage>
        <taxon>Bacteria</taxon>
        <taxon>Pseudomonadati</taxon>
        <taxon>Bacteroidota</taxon>
        <taxon>Bacteroidia</taxon>
        <taxon>Bacteroidales</taxon>
        <taxon>Porphyromonadaceae</taxon>
        <taxon>Sanguibacteroides</taxon>
    </lineage>
</organism>
<comment type="caution">
    <text evidence="1">The sequence shown here is derived from an EMBL/GenBank/DDBJ whole genome shotgun (WGS) entry which is preliminary data.</text>
</comment>
<proteinExistence type="predicted"/>
<sequence length="527" mass="59388">MKTRYILILIAGLLGFWSCIDDEGNYKYIELPGLTINKGTMASLQAIVGEPVTYDPKVEYEVPADSVYFTYIWYDGKDSVSNKKILEFTPLQIREYRFRLEATDTRTGVQYVGTLLLSGVSPYQDCFVVLYKEGETSRLGFVKVQGFMEFGDPKDFKDYKIYYHVYKDVNGTDLGTGPQKVIQHIAGMNKSEFLVIQKGGDGCVEVDGTTVERVITTKQEFVNENPPANLAPVDVCYHPSINVLLNADGKLYNREMLSNEGFHSNAYVNVPMYIDVDNGVKGGKIERLIQPIYTNTNNFLLHDETNRRLIYSACFGSNLAAMVVLFCEDGWPAENYTPLDNLGDMELTYVAAYGDYEWDGGSSKYVMILKDPSGKYKIQQFGVPARSSGGVTIEEAYLQKDFSGGEYITPNSKFFLYKTGEYLFFSGGANNDLLCCYRMVDGETFVHDNFNGKSVTALCPNEGYTYSMWSGYPGLGVGLSNGEFYFYHMTDAALYYNKPEVLYRCSGFGDGIVDVIYKHTSEFTFWQ</sequence>
<dbReference type="Pfam" id="PF16407">
    <property type="entry name" value="PKD_2"/>
    <property type="match status" value="1"/>
</dbReference>
<protein>
    <submittedName>
        <fullName evidence="1">Uncharacterized protein</fullName>
    </submittedName>
</protein>
<reference evidence="1 2" key="1">
    <citation type="submission" date="2014-07" db="EMBL/GenBank/DDBJ databases">
        <title>Porphyromonadaceae bacterium OUH 308042 = ATCC BAA-2681 = DSM 28342 draft genome.</title>
        <authorList>
            <person name="Sydenham T.V."/>
            <person name="Hasman H."/>
            <person name="Justensen U.S."/>
        </authorList>
    </citation>
    <scope>NUCLEOTIDE SEQUENCE [LARGE SCALE GENOMIC DNA]</scope>
    <source>
        <strain evidence="1 2">OUH 308042</strain>
    </source>
</reference>
<accession>A0A0C3RDI8</accession>
<dbReference type="AlphaFoldDB" id="A0A0C3RDI8"/>
<gene>
    <name evidence="1" type="ORF">BA92_13295</name>
</gene>
<dbReference type="InterPro" id="IPR032183">
    <property type="entry name" value="PKD-like"/>
</dbReference>
<dbReference type="EMBL" id="JPIU01000049">
    <property type="protein sequence ID" value="KIO42839.1"/>
    <property type="molecule type" value="Genomic_DNA"/>
</dbReference>
<name>A0A0C3RDI8_9PORP</name>
<dbReference type="Proteomes" id="UP000031980">
    <property type="component" value="Unassembled WGS sequence"/>
</dbReference>
<evidence type="ECO:0000313" key="1">
    <source>
        <dbReference type="EMBL" id="KIO42839.1"/>
    </source>
</evidence>
<dbReference type="RefSeq" id="WP_041505496.1">
    <property type="nucleotide sequence ID" value="NZ_JPIU01000049.1"/>
</dbReference>